<dbReference type="InterPro" id="IPR000873">
    <property type="entry name" value="AMP-dep_synth/lig_dom"/>
</dbReference>
<dbReference type="EMBL" id="MIGB01000012">
    <property type="protein sequence ID" value="OSY40586.1"/>
    <property type="molecule type" value="Genomic_DNA"/>
</dbReference>
<dbReference type="InterPro" id="IPR042099">
    <property type="entry name" value="ANL_N_sf"/>
</dbReference>
<feature type="domain" description="AMP-binding enzyme C-terminal" evidence="4">
    <location>
        <begin position="440"/>
        <end position="515"/>
    </location>
</feature>
<keyword evidence="6" id="KW-1185">Reference proteome</keyword>
<reference evidence="5 6" key="1">
    <citation type="submission" date="2016-09" db="EMBL/GenBank/DDBJ databases">
        <title>Pseudonocardia autotrophica DSM535, a candidate organism with high potential of specific P450 cytochromes.</title>
        <authorList>
            <person name="Grumaz C."/>
            <person name="Vainshtein Y."/>
            <person name="Kirstahler P."/>
            <person name="Sohn K."/>
        </authorList>
    </citation>
    <scope>NUCLEOTIDE SEQUENCE [LARGE SCALE GENOMIC DNA]</scope>
    <source>
        <strain evidence="5 6">DSM 535</strain>
    </source>
</reference>
<evidence type="ECO:0000256" key="2">
    <source>
        <dbReference type="ARBA" id="ARBA00022598"/>
    </source>
</evidence>
<dbReference type="NCBIfam" id="NF004837">
    <property type="entry name" value="PRK06187.1"/>
    <property type="match status" value="1"/>
</dbReference>
<protein>
    <submittedName>
        <fullName evidence="5">Long-chain-fatty-acid--CoA ligase FadD13</fullName>
        <ecNumber evidence="5">6.2.1.3</ecNumber>
    </submittedName>
</protein>
<dbReference type="FunFam" id="3.30.300.30:FF:000008">
    <property type="entry name" value="2,3-dihydroxybenzoate-AMP ligase"/>
    <property type="match status" value="1"/>
</dbReference>
<dbReference type="EC" id="6.2.1.3" evidence="5"/>
<dbReference type="InterPro" id="IPR025110">
    <property type="entry name" value="AMP-bd_C"/>
</dbReference>
<evidence type="ECO:0000256" key="1">
    <source>
        <dbReference type="ARBA" id="ARBA00006432"/>
    </source>
</evidence>
<evidence type="ECO:0000259" key="3">
    <source>
        <dbReference type="Pfam" id="PF00501"/>
    </source>
</evidence>
<evidence type="ECO:0000313" key="5">
    <source>
        <dbReference type="EMBL" id="OSY40586.1"/>
    </source>
</evidence>
<dbReference type="InterPro" id="IPR045851">
    <property type="entry name" value="AMP-bd_C_sf"/>
</dbReference>
<comment type="caution">
    <text evidence="5">The sequence shown here is derived from an EMBL/GenBank/DDBJ whole genome shotgun (WGS) entry which is preliminary data.</text>
</comment>
<name>A0A1Y2MZE8_PSEAH</name>
<dbReference type="Gene3D" id="3.40.50.12780">
    <property type="entry name" value="N-terminal domain of ligase-like"/>
    <property type="match status" value="1"/>
</dbReference>
<gene>
    <name evidence="5" type="ORF">BG845_02661</name>
</gene>
<dbReference type="GO" id="GO:0004467">
    <property type="term" value="F:long-chain fatty acid-CoA ligase activity"/>
    <property type="evidence" value="ECO:0007669"/>
    <property type="project" value="UniProtKB-EC"/>
</dbReference>
<keyword evidence="2 5" id="KW-0436">Ligase</keyword>
<sequence length="534" mass="57094">MASVTPTAESQGSHFVIDPNSTVSSLLRKHSSERPDDEALRFGEVVRTWAELDDRVRRLASALRAEGIGPGDRVAVLDLNHPSCLELSLACARIGAANAVVNFRLAPPEIVYVINDAQAKLLLVGPEFAGAAAGLRDKLETVRRVLPVGGDADEYEAFLNAHEPDTEPYDAAPDDCFVQLYTSGTTGFPKGAMLTHAGMLAHAAHVAADFELRRDDVVQVAMPLFHVGGTSYAFLALAQGARIVMARMPDPAALLDMVAAEGITHTFWVPALMGAMTQVPGAADRDYSSMRAISYGASPMPLPVLRASLELFGPRLHQVYGMTEACGVVTSLGPEDHADPAVAHRLVSAGTPISGVTIEVRDPATGERLGTDEPGEIWVLTDQLMSGYWQKPEATAAAVTADGWLRSGDGGHIDADGYVFITDRIKDMIVSGGENVYPAEIERVLAEHPSVGDVAVIGVPDERWGEVPKACVVAARGATVDPEALIAYAREHLASFKCPKTVDVLDELPRNPTGKILKKDLRAPHWVGRERSTV</sequence>
<dbReference type="CDD" id="cd17631">
    <property type="entry name" value="FACL_FadD13-like"/>
    <property type="match status" value="1"/>
</dbReference>
<dbReference type="Pfam" id="PF13193">
    <property type="entry name" value="AMP-binding_C"/>
    <property type="match status" value="1"/>
</dbReference>
<dbReference type="STRING" id="2074.BG845_02661"/>
<comment type="similarity">
    <text evidence="1">Belongs to the ATP-dependent AMP-binding enzyme family.</text>
</comment>
<dbReference type="InterPro" id="IPR050237">
    <property type="entry name" value="ATP-dep_AMP-bd_enzyme"/>
</dbReference>
<dbReference type="PANTHER" id="PTHR43767">
    <property type="entry name" value="LONG-CHAIN-FATTY-ACID--COA LIGASE"/>
    <property type="match status" value="1"/>
</dbReference>
<organism evidence="5 6">
    <name type="scientific">Pseudonocardia autotrophica</name>
    <name type="common">Amycolata autotrophica</name>
    <name type="synonym">Nocardia autotrophica</name>
    <dbReference type="NCBI Taxonomy" id="2074"/>
    <lineage>
        <taxon>Bacteria</taxon>
        <taxon>Bacillati</taxon>
        <taxon>Actinomycetota</taxon>
        <taxon>Actinomycetes</taxon>
        <taxon>Pseudonocardiales</taxon>
        <taxon>Pseudonocardiaceae</taxon>
        <taxon>Pseudonocardia</taxon>
    </lineage>
</organism>
<dbReference type="SUPFAM" id="SSF56801">
    <property type="entry name" value="Acetyl-CoA synthetase-like"/>
    <property type="match status" value="1"/>
</dbReference>
<evidence type="ECO:0000313" key="6">
    <source>
        <dbReference type="Proteomes" id="UP000194360"/>
    </source>
</evidence>
<evidence type="ECO:0000259" key="4">
    <source>
        <dbReference type="Pfam" id="PF13193"/>
    </source>
</evidence>
<dbReference type="AlphaFoldDB" id="A0A1Y2MZE8"/>
<dbReference type="OrthoDB" id="3172305at2"/>
<feature type="domain" description="AMP-dependent synthetase/ligase" evidence="3">
    <location>
        <begin position="28"/>
        <end position="389"/>
    </location>
</feature>
<dbReference type="Gene3D" id="3.30.300.30">
    <property type="match status" value="1"/>
</dbReference>
<proteinExistence type="inferred from homology"/>
<accession>A0A1Y2MZE8</accession>
<dbReference type="Pfam" id="PF00501">
    <property type="entry name" value="AMP-binding"/>
    <property type="match status" value="1"/>
</dbReference>
<dbReference type="Proteomes" id="UP000194360">
    <property type="component" value="Unassembled WGS sequence"/>
</dbReference>
<dbReference type="PANTHER" id="PTHR43767:SF1">
    <property type="entry name" value="NONRIBOSOMAL PEPTIDE SYNTHASE PES1 (EUROFUNG)-RELATED"/>
    <property type="match status" value="1"/>
</dbReference>